<evidence type="ECO:0000313" key="1">
    <source>
        <dbReference type="EMBL" id="OVE85826.1"/>
    </source>
</evidence>
<name>A0A202EC39_9EURY</name>
<dbReference type="EMBL" id="MWPH01000001">
    <property type="protein sequence ID" value="OVE85826.1"/>
    <property type="molecule type" value="Genomic_DNA"/>
</dbReference>
<accession>A0A202EC39</accession>
<reference evidence="1 2" key="1">
    <citation type="submission" date="2017-02" db="EMBL/GenBank/DDBJ databases">
        <title>Natronthermophilus aegyptiacus gen. nov.,sp. nov., an aerobic, extremely halophilic alkalithermophilic archaeon isolated from the athalassohaline Wadi An Natrun, Egypt.</title>
        <authorList>
            <person name="Zhao B."/>
        </authorList>
    </citation>
    <scope>NUCLEOTIDE SEQUENCE [LARGE SCALE GENOMIC DNA]</scope>
    <source>
        <strain evidence="1 2">CGMCC 1.3597</strain>
    </source>
</reference>
<dbReference type="Proteomes" id="UP000196084">
    <property type="component" value="Unassembled WGS sequence"/>
</dbReference>
<proteinExistence type="predicted"/>
<protein>
    <submittedName>
        <fullName evidence="1">Uncharacterized protein</fullName>
    </submittedName>
</protein>
<keyword evidence="2" id="KW-1185">Reference proteome</keyword>
<gene>
    <name evidence="1" type="ORF">B2G88_03145</name>
</gene>
<evidence type="ECO:0000313" key="2">
    <source>
        <dbReference type="Proteomes" id="UP000196084"/>
    </source>
</evidence>
<organism evidence="1 2">
    <name type="scientific">Natronolimnobius baerhuensis</name>
    <dbReference type="NCBI Taxonomy" id="253108"/>
    <lineage>
        <taxon>Archaea</taxon>
        <taxon>Methanobacteriati</taxon>
        <taxon>Methanobacteriota</taxon>
        <taxon>Stenosarchaea group</taxon>
        <taxon>Halobacteria</taxon>
        <taxon>Halobacteriales</taxon>
        <taxon>Natrialbaceae</taxon>
        <taxon>Natronolimnobius</taxon>
    </lineage>
</organism>
<dbReference type="AlphaFoldDB" id="A0A202EC39"/>
<comment type="caution">
    <text evidence="1">The sequence shown here is derived from an EMBL/GenBank/DDBJ whole genome shotgun (WGS) entry which is preliminary data.</text>
</comment>
<sequence length="59" mass="6413">MRTPHPACTFEFVPAVRETFFSPFHSRVAAIRLVASDGRLARGVETIPLRASGFPAAAE</sequence>